<gene>
    <name evidence="1" type="ORF">LCGC14_0546670</name>
</gene>
<sequence length="88" mass="10259">MSLENNKDGYIPDISNLIDTKKCLCDYCAGYKKGIDEGFDVNWVWVRAALLKMMEKGELQDTDFIPKLQKVIKEMTVEEFKEYDKILT</sequence>
<dbReference type="EMBL" id="LAZR01000743">
    <property type="protein sequence ID" value="KKN58992.1"/>
    <property type="molecule type" value="Genomic_DNA"/>
</dbReference>
<reference evidence="1" key="1">
    <citation type="journal article" date="2015" name="Nature">
        <title>Complex archaea that bridge the gap between prokaryotes and eukaryotes.</title>
        <authorList>
            <person name="Spang A."/>
            <person name="Saw J.H."/>
            <person name="Jorgensen S.L."/>
            <person name="Zaremba-Niedzwiedzka K."/>
            <person name="Martijn J."/>
            <person name="Lind A.E."/>
            <person name="van Eijk R."/>
            <person name="Schleper C."/>
            <person name="Guy L."/>
            <person name="Ettema T.J."/>
        </authorList>
    </citation>
    <scope>NUCLEOTIDE SEQUENCE</scope>
</reference>
<accession>A0A0F9S9P7</accession>
<name>A0A0F9S9P7_9ZZZZ</name>
<protein>
    <submittedName>
        <fullName evidence="1">Uncharacterized protein</fullName>
    </submittedName>
</protein>
<evidence type="ECO:0000313" key="1">
    <source>
        <dbReference type="EMBL" id="KKN58992.1"/>
    </source>
</evidence>
<comment type="caution">
    <text evidence="1">The sequence shown here is derived from an EMBL/GenBank/DDBJ whole genome shotgun (WGS) entry which is preliminary data.</text>
</comment>
<proteinExistence type="predicted"/>
<organism evidence="1">
    <name type="scientific">marine sediment metagenome</name>
    <dbReference type="NCBI Taxonomy" id="412755"/>
    <lineage>
        <taxon>unclassified sequences</taxon>
        <taxon>metagenomes</taxon>
        <taxon>ecological metagenomes</taxon>
    </lineage>
</organism>
<dbReference type="AlphaFoldDB" id="A0A0F9S9P7"/>